<dbReference type="GO" id="GO:0008757">
    <property type="term" value="F:S-adenosylmethionine-dependent methyltransferase activity"/>
    <property type="evidence" value="ECO:0007669"/>
    <property type="project" value="InterPro"/>
</dbReference>
<comment type="caution">
    <text evidence="2">The sequence shown here is derived from an EMBL/GenBank/DDBJ whole genome shotgun (WGS) entry which is preliminary data.</text>
</comment>
<gene>
    <name evidence="2" type="ORF">I8J34_10185</name>
</gene>
<keyword evidence="2" id="KW-0489">Methyltransferase</keyword>
<dbReference type="InterPro" id="IPR029063">
    <property type="entry name" value="SAM-dependent_MTases_sf"/>
</dbReference>
<proteinExistence type="predicted"/>
<reference evidence="3" key="1">
    <citation type="journal article" date="2022" name="ISME J.">
        <title>Genetic and phylogenetic analysis of dissimilatory iodate-reducing bacteria identifies potential niches across the world's oceans.</title>
        <authorList>
            <person name="Reyes-Umana V."/>
            <person name="Henning Z."/>
            <person name="Lee K."/>
            <person name="Barnum T.P."/>
            <person name="Coates J.D."/>
        </authorList>
    </citation>
    <scope>NUCLEOTIDE SEQUENCE [LARGE SCALE GENOMIC DNA]</scope>
    <source>
        <strain evidence="3">IR12</strain>
    </source>
</reference>
<sequence length="269" mass="28370">MTESIHQTQIAAATAYEALHVPALFKQWAQPVLDAVGLAPGDRLLDVACGTGVLAREAAARLGADGQVTGLDPDPGMLAVAQELAPGVVWQDGNAESLPFGDHSFDAVVSQFGLMFFVDRLRALGEMRRVLRPGGRLAIAVWDSLANAEAYPIEVALLERIAGEPAANALRAPFVLGDRQALASLVEGAGFASVAVDTQVGKARFPSLRHMVEADLRGWLPVMGVTLDEALIQQILEEAEHALQAYVTADGQAVFDAPAHIVTAVRPAA</sequence>
<organism evidence="2 3">
    <name type="scientific">Denitromonas iodatirespirans</name>
    <dbReference type="NCBI Taxonomy" id="2795389"/>
    <lineage>
        <taxon>Bacteria</taxon>
        <taxon>Pseudomonadati</taxon>
        <taxon>Pseudomonadota</taxon>
        <taxon>Betaproteobacteria</taxon>
        <taxon>Rhodocyclales</taxon>
        <taxon>Zoogloeaceae</taxon>
        <taxon>Denitromonas</taxon>
    </lineage>
</organism>
<evidence type="ECO:0000259" key="1">
    <source>
        <dbReference type="Pfam" id="PF08241"/>
    </source>
</evidence>
<dbReference type="AlphaFoldDB" id="A0A944H8M5"/>
<dbReference type="Proteomes" id="UP000694660">
    <property type="component" value="Unassembled WGS sequence"/>
</dbReference>
<dbReference type="GO" id="GO:0032259">
    <property type="term" value="P:methylation"/>
    <property type="evidence" value="ECO:0007669"/>
    <property type="project" value="UniProtKB-KW"/>
</dbReference>
<evidence type="ECO:0000313" key="2">
    <source>
        <dbReference type="EMBL" id="MBT0961540.1"/>
    </source>
</evidence>
<keyword evidence="3" id="KW-1185">Reference proteome</keyword>
<dbReference type="RefSeq" id="WP_214361294.1">
    <property type="nucleotide sequence ID" value="NZ_JAEKFT010000009.1"/>
</dbReference>
<dbReference type="EMBL" id="JAEKFT010000009">
    <property type="protein sequence ID" value="MBT0961540.1"/>
    <property type="molecule type" value="Genomic_DNA"/>
</dbReference>
<evidence type="ECO:0000313" key="3">
    <source>
        <dbReference type="Proteomes" id="UP000694660"/>
    </source>
</evidence>
<dbReference type="InterPro" id="IPR013216">
    <property type="entry name" value="Methyltransf_11"/>
</dbReference>
<feature type="domain" description="Methyltransferase type 11" evidence="1">
    <location>
        <begin position="45"/>
        <end position="139"/>
    </location>
</feature>
<dbReference type="CDD" id="cd02440">
    <property type="entry name" value="AdoMet_MTases"/>
    <property type="match status" value="1"/>
</dbReference>
<accession>A0A944H8M5</accession>
<dbReference type="PANTHER" id="PTHR43591">
    <property type="entry name" value="METHYLTRANSFERASE"/>
    <property type="match status" value="1"/>
</dbReference>
<dbReference type="PANTHER" id="PTHR43591:SF24">
    <property type="entry name" value="2-METHOXY-6-POLYPRENYL-1,4-BENZOQUINOL METHYLASE, MITOCHONDRIAL"/>
    <property type="match status" value="1"/>
</dbReference>
<dbReference type="SUPFAM" id="SSF53335">
    <property type="entry name" value="S-adenosyl-L-methionine-dependent methyltransferases"/>
    <property type="match status" value="1"/>
</dbReference>
<protein>
    <submittedName>
        <fullName evidence="2">Methyltransferase domain-containing protein</fullName>
    </submittedName>
</protein>
<dbReference type="Gene3D" id="3.40.50.150">
    <property type="entry name" value="Vaccinia Virus protein VP39"/>
    <property type="match status" value="1"/>
</dbReference>
<name>A0A944H8M5_DENI1</name>
<keyword evidence="2" id="KW-0808">Transferase</keyword>
<dbReference type="Pfam" id="PF08241">
    <property type="entry name" value="Methyltransf_11"/>
    <property type="match status" value="1"/>
</dbReference>